<dbReference type="GO" id="GO:0042148">
    <property type="term" value="P:DNA strand invasion"/>
    <property type="evidence" value="ECO:0007669"/>
    <property type="project" value="TreeGrafter"/>
</dbReference>
<dbReference type="InterPro" id="IPR013632">
    <property type="entry name" value="Rad51_C"/>
</dbReference>
<keyword evidence="6" id="KW-0238">DNA-binding</keyword>
<sequence length="312" mass="34116">MSEGDWVRNLDEQGIWTVEHFLTQERGEPTRHSTQGGIPQSTPALQALTAHVQRNCAPAAANGCQLEEQLRRTKFIRTGFQRVDEMLGGGLRGAQVTEITGASSSGKTQLCLTTAAVLGSTSEGRVFYIDSTNSFAAARVAEILTKARRSQQGGSLHQTLSKIHVYKVHDAYELQDVLEGLERFLGRQNNALIIIDSLSLCIAPLLGGSQIQGHAVMTSIGKMLHRIASETGAAILYTNHTVADRSQETMTSGHMECKPALGHTWRSQPHLRIQLFKEVNQSHQEEGKVLARVLHGGPAMEASFYPGQEVRL</sequence>
<keyword evidence="8" id="KW-0234">DNA repair</keyword>
<gene>
    <name evidence="11" type="ORF">CYMTET_10118</name>
</gene>
<dbReference type="CDD" id="cd19489">
    <property type="entry name" value="Rad51D"/>
    <property type="match status" value="1"/>
</dbReference>
<evidence type="ECO:0000256" key="6">
    <source>
        <dbReference type="ARBA" id="ARBA00023125"/>
    </source>
</evidence>
<dbReference type="InterPro" id="IPR020588">
    <property type="entry name" value="RecA_ATP-bd"/>
</dbReference>
<dbReference type="SUPFAM" id="SSF52540">
    <property type="entry name" value="P-loop containing nucleoside triphosphate hydrolases"/>
    <property type="match status" value="1"/>
</dbReference>
<dbReference type="GO" id="GO:0005815">
    <property type="term" value="C:microtubule organizing center"/>
    <property type="evidence" value="ECO:0007669"/>
    <property type="project" value="TreeGrafter"/>
</dbReference>
<dbReference type="EMBL" id="LGRX02003527">
    <property type="protein sequence ID" value="KAK3282130.1"/>
    <property type="molecule type" value="Genomic_DNA"/>
</dbReference>
<name>A0AAE0GPR3_9CHLO</name>
<keyword evidence="3" id="KW-0547">Nucleotide-binding</keyword>
<feature type="domain" description="RecA family profile 1" evidence="10">
    <location>
        <begin position="72"/>
        <end position="241"/>
    </location>
</feature>
<evidence type="ECO:0000256" key="7">
    <source>
        <dbReference type="ARBA" id="ARBA00023172"/>
    </source>
</evidence>
<dbReference type="AlphaFoldDB" id="A0AAE0GPR3"/>
<evidence type="ECO:0000313" key="11">
    <source>
        <dbReference type="EMBL" id="KAK3282130.1"/>
    </source>
</evidence>
<evidence type="ECO:0000259" key="10">
    <source>
        <dbReference type="PROSITE" id="PS50162"/>
    </source>
</evidence>
<evidence type="ECO:0000256" key="9">
    <source>
        <dbReference type="ARBA" id="ARBA00023242"/>
    </source>
</evidence>
<comment type="subcellular location">
    <subcellularLocation>
        <location evidence="1">Nucleus</location>
    </subcellularLocation>
</comment>
<keyword evidence="12" id="KW-1185">Reference proteome</keyword>
<accession>A0AAE0GPR3</accession>
<dbReference type="Pfam" id="PF08423">
    <property type="entry name" value="Rad51"/>
    <property type="match status" value="1"/>
</dbReference>
<dbReference type="PANTHER" id="PTHR46457:SF1">
    <property type="entry name" value="DNA REPAIR PROTEIN RAD51 HOMOLOG 4"/>
    <property type="match status" value="1"/>
</dbReference>
<evidence type="ECO:0000256" key="2">
    <source>
        <dbReference type="ARBA" id="ARBA00007095"/>
    </source>
</evidence>
<comment type="similarity">
    <text evidence="2">Belongs to the RecA family. RAD51 subfamily.</text>
</comment>
<comment type="caution">
    <text evidence="11">The sequence shown here is derived from an EMBL/GenBank/DDBJ whole genome shotgun (WGS) entry which is preliminary data.</text>
</comment>
<keyword evidence="4" id="KW-0227">DNA damage</keyword>
<proteinExistence type="inferred from homology"/>
<dbReference type="GO" id="GO:0007131">
    <property type="term" value="P:reciprocal meiotic recombination"/>
    <property type="evidence" value="ECO:0007669"/>
    <property type="project" value="TreeGrafter"/>
</dbReference>
<dbReference type="GO" id="GO:0000724">
    <property type="term" value="P:double-strand break repair via homologous recombination"/>
    <property type="evidence" value="ECO:0007669"/>
    <property type="project" value="TreeGrafter"/>
</dbReference>
<keyword evidence="5" id="KW-0067">ATP-binding</keyword>
<organism evidence="11 12">
    <name type="scientific">Cymbomonas tetramitiformis</name>
    <dbReference type="NCBI Taxonomy" id="36881"/>
    <lineage>
        <taxon>Eukaryota</taxon>
        <taxon>Viridiplantae</taxon>
        <taxon>Chlorophyta</taxon>
        <taxon>Pyramimonadophyceae</taxon>
        <taxon>Pyramimonadales</taxon>
        <taxon>Pyramimonadaceae</taxon>
        <taxon>Cymbomonas</taxon>
    </lineage>
</organism>
<evidence type="ECO:0000256" key="8">
    <source>
        <dbReference type="ARBA" id="ARBA00023204"/>
    </source>
</evidence>
<dbReference type="GO" id="GO:0000723">
    <property type="term" value="P:telomere maintenance"/>
    <property type="evidence" value="ECO:0007669"/>
    <property type="project" value="TreeGrafter"/>
</dbReference>
<evidence type="ECO:0000256" key="3">
    <source>
        <dbReference type="ARBA" id="ARBA00022741"/>
    </source>
</evidence>
<dbReference type="InterPro" id="IPR051988">
    <property type="entry name" value="HRR_RAD51_Paralog"/>
</dbReference>
<evidence type="ECO:0000256" key="5">
    <source>
        <dbReference type="ARBA" id="ARBA00022840"/>
    </source>
</evidence>
<dbReference type="Proteomes" id="UP001190700">
    <property type="component" value="Unassembled WGS sequence"/>
</dbReference>
<evidence type="ECO:0000256" key="4">
    <source>
        <dbReference type="ARBA" id="ARBA00022763"/>
    </source>
</evidence>
<dbReference type="InterPro" id="IPR027417">
    <property type="entry name" value="P-loop_NTPase"/>
</dbReference>
<dbReference type="GO" id="GO:0033063">
    <property type="term" value="C:Rad51B-Rad51C-Rad51D-XRCC2 complex"/>
    <property type="evidence" value="ECO:0007669"/>
    <property type="project" value="TreeGrafter"/>
</dbReference>
<evidence type="ECO:0000313" key="12">
    <source>
        <dbReference type="Proteomes" id="UP001190700"/>
    </source>
</evidence>
<dbReference type="Gene3D" id="3.40.50.300">
    <property type="entry name" value="P-loop containing nucleotide triphosphate hydrolases"/>
    <property type="match status" value="1"/>
</dbReference>
<evidence type="ECO:0000256" key="1">
    <source>
        <dbReference type="ARBA" id="ARBA00004123"/>
    </source>
</evidence>
<dbReference type="GO" id="GO:0140664">
    <property type="term" value="F:ATP-dependent DNA damage sensor activity"/>
    <property type="evidence" value="ECO:0007669"/>
    <property type="project" value="InterPro"/>
</dbReference>
<dbReference type="PANTHER" id="PTHR46457">
    <property type="entry name" value="DNA REPAIR PROTEIN RAD51 HOMOLOG 4"/>
    <property type="match status" value="1"/>
</dbReference>
<keyword evidence="7" id="KW-0233">DNA recombination</keyword>
<dbReference type="GO" id="GO:0003697">
    <property type="term" value="F:single-stranded DNA binding"/>
    <property type="evidence" value="ECO:0007669"/>
    <property type="project" value="TreeGrafter"/>
</dbReference>
<dbReference type="GO" id="GO:0005657">
    <property type="term" value="C:replication fork"/>
    <property type="evidence" value="ECO:0007669"/>
    <property type="project" value="TreeGrafter"/>
</dbReference>
<keyword evidence="9" id="KW-0539">Nucleus</keyword>
<dbReference type="GO" id="GO:0000400">
    <property type="term" value="F:four-way junction DNA binding"/>
    <property type="evidence" value="ECO:0007669"/>
    <property type="project" value="TreeGrafter"/>
</dbReference>
<dbReference type="PROSITE" id="PS50162">
    <property type="entry name" value="RECA_2"/>
    <property type="match status" value="1"/>
</dbReference>
<dbReference type="InterPro" id="IPR047323">
    <property type="entry name" value="Rad51D_C"/>
</dbReference>
<dbReference type="GO" id="GO:0005524">
    <property type="term" value="F:ATP binding"/>
    <property type="evidence" value="ECO:0007669"/>
    <property type="project" value="UniProtKB-KW"/>
</dbReference>
<protein>
    <submittedName>
        <fullName evidence="11">DNA repair protein rad51d</fullName>
    </submittedName>
</protein>
<reference evidence="11 12" key="1">
    <citation type="journal article" date="2015" name="Genome Biol. Evol.">
        <title>Comparative Genomics of a Bacterivorous Green Alga Reveals Evolutionary Causalities and Consequences of Phago-Mixotrophic Mode of Nutrition.</title>
        <authorList>
            <person name="Burns J.A."/>
            <person name="Paasch A."/>
            <person name="Narechania A."/>
            <person name="Kim E."/>
        </authorList>
    </citation>
    <scope>NUCLEOTIDE SEQUENCE [LARGE SCALE GENOMIC DNA]</scope>
    <source>
        <strain evidence="11 12">PLY_AMNH</strain>
    </source>
</reference>